<evidence type="ECO:0000313" key="1">
    <source>
        <dbReference type="EMBL" id="MFC4335080.1"/>
    </source>
</evidence>
<accession>A0ABV8TWW7</accession>
<dbReference type="RefSeq" id="WP_380619421.1">
    <property type="nucleotide sequence ID" value="NZ_JBHSDK010000012.1"/>
</dbReference>
<dbReference type="EMBL" id="JBHSDK010000012">
    <property type="protein sequence ID" value="MFC4335080.1"/>
    <property type="molecule type" value="Genomic_DNA"/>
</dbReference>
<proteinExistence type="predicted"/>
<keyword evidence="2" id="KW-1185">Reference proteome</keyword>
<comment type="caution">
    <text evidence="1">The sequence shown here is derived from an EMBL/GenBank/DDBJ whole genome shotgun (WGS) entry which is preliminary data.</text>
</comment>
<reference evidence="2" key="1">
    <citation type="journal article" date="2019" name="Int. J. Syst. Evol. Microbiol.">
        <title>The Global Catalogue of Microorganisms (GCM) 10K type strain sequencing project: providing services to taxonomists for standard genome sequencing and annotation.</title>
        <authorList>
            <consortium name="The Broad Institute Genomics Platform"/>
            <consortium name="The Broad Institute Genome Sequencing Center for Infectious Disease"/>
            <person name="Wu L."/>
            <person name="Ma J."/>
        </authorList>
    </citation>
    <scope>NUCLEOTIDE SEQUENCE [LARGE SCALE GENOMIC DNA]</scope>
    <source>
        <strain evidence="2">IBRC-M 10908</strain>
    </source>
</reference>
<evidence type="ECO:0000313" key="2">
    <source>
        <dbReference type="Proteomes" id="UP001595823"/>
    </source>
</evidence>
<gene>
    <name evidence="1" type="ORF">ACFPET_07700</name>
</gene>
<dbReference type="Proteomes" id="UP001595823">
    <property type="component" value="Unassembled WGS sequence"/>
</dbReference>
<name>A0ABV8TWW7_9ACTN</name>
<organism evidence="1 2">
    <name type="scientific">Salininema proteolyticum</name>
    <dbReference type="NCBI Taxonomy" id="1607685"/>
    <lineage>
        <taxon>Bacteria</taxon>
        <taxon>Bacillati</taxon>
        <taxon>Actinomycetota</taxon>
        <taxon>Actinomycetes</taxon>
        <taxon>Glycomycetales</taxon>
        <taxon>Glycomycetaceae</taxon>
        <taxon>Salininema</taxon>
    </lineage>
</organism>
<protein>
    <submittedName>
        <fullName evidence="1">Uncharacterized protein</fullName>
    </submittedName>
</protein>
<sequence>MSTAGIKTRKSLSQRARRARELFGIRRHPDAVRMVRDYPGLLHGANLLLGRGESDRPHALAYRYHWMPGSDMAEDPPHLFISHNGPVPPTAGTPLALIRPAAYSRLDDAATTHLTILEIADLGLELDLGFGRSFAPRWEMIVPAGALCDGEDRRAQEILLSPYLLHLDVDRLRRTDRLSYEDALRQLSRLEQR</sequence>